<dbReference type="SUPFAM" id="SSF52047">
    <property type="entry name" value="RNI-like"/>
    <property type="match status" value="1"/>
</dbReference>
<dbReference type="EMBL" id="JAUJEA010000013">
    <property type="protein sequence ID" value="MDN5204804.1"/>
    <property type="molecule type" value="Genomic_DNA"/>
</dbReference>
<evidence type="ECO:0000313" key="8">
    <source>
        <dbReference type="Proteomes" id="UP001172082"/>
    </source>
</evidence>
<keyword evidence="1" id="KW-1133">Transmembrane helix</keyword>
<evidence type="ECO:0000256" key="1">
    <source>
        <dbReference type="SAM" id="Phobius"/>
    </source>
</evidence>
<dbReference type="InterPro" id="IPR000421">
    <property type="entry name" value="FA58C"/>
</dbReference>
<feature type="domain" description="F5/8 type C" evidence="3">
    <location>
        <begin position="603"/>
        <end position="714"/>
    </location>
</feature>
<keyword evidence="1" id="KW-0812">Transmembrane</keyword>
<dbReference type="InterPro" id="IPR011429">
    <property type="entry name" value="Cyt_c_Planctomycete-type"/>
</dbReference>
<feature type="transmembrane region" description="Helical" evidence="1">
    <location>
        <begin position="41"/>
        <end position="64"/>
    </location>
</feature>
<dbReference type="InterPro" id="IPR032675">
    <property type="entry name" value="LRR_dom_sf"/>
</dbReference>
<comment type="caution">
    <text evidence="7">The sequence shown here is derived from an EMBL/GenBank/DDBJ whole genome shotgun (WGS) entry which is preliminary data.</text>
</comment>
<accession>A0ABT8KVK4</accession>
<dbReference type="RefSeq" id="WP_346754828.1">
    <property type="nucleotide sequence ID" value="NZ_JAUJEA010000013.1"/>
</dbReference>
<dbReference type="InterPro" id="IPR019251">
    <property type="entry name" value="DUF2231_TM"/>
</dbReference>
<feature type="domain" description="DUF2231" evidence="5">
    <location>
        <begin position="43"/>
        <end position="167"/>
    </location>
</feature>
<dbReference type="SUPFAM" id="SSF49785">
    <property type="entry name" value="Galactose-binding domain-like"/>
    <property type="match status" value="1"/>
</dbReference>
<sequence length="739" mass="82519">MKKTHFKFIALFIFCMLLLNATAFAQDGGEEGASDFILFLGHFHPIILHLPIGFLLLAFMMEIASSFKRFHHLKKSVGFSLLVGAISSFFAALLGYFLSLEGGYGEAALNLHQWLGIAVVIFSIALYIFNIQLEKLQKALYTKLYHVLFFVTVSVLMVAGHYGGSLTHGEDYLVQYMPDPLRKLAGLPSNGDKTNASLANMDEAVVFNDLIQPILDKKCVSCHNTSKTKGDLQLHTIEAIMKGGESGEIFVAGDPEQSNLYKNLLLPLDDEKHMPPKGKKQLDKNEVDLIAWWIASGASFENKVGDTERPEHIAEILNRIEEEATKQVNPVYAMDIDEADEDDIEEIAEKGITIFTIANDLPYLEVKIKDLEEEDFNKLGKILKPIRDQLVWLDLSGSGCTDKHLEQLKNLKHLTKLHLQNTAVSDASLELIQKMPYLEYLNLYGTKISDEGITKLADMEHLKDLFLWQTEVTEKGITTLMASAPDLHISSGIEITSFDTVRLAEPRIIAERSFFKDTTFVELELAFRGVEIYYTLDGSTPDKSSQLYAGPIPISETCTLKAIATKDGWSDSDVGSMDFIKMKYIAEDITLKHAPGTQYAGDGPKTLINNQKGTQDFRDGKWLGFHEVDLIAQIDMGELAPVERVTLSCLEDIGAYIFFPTAIEISVSKDGNNFQKVASQKLSVPKEGRPGSLKTFSYSFDKRNIRYIKVNAKSMGKCPPWHPGAGDKAWIFTDEIIVE</sequence>
<dbReference type="Pfam" id="PF13290">
    <property type="entry name" value="CHB_HEX_C_1"/>
    <property type="match status" value="1"/>
</dbReference>
<dbReference type="Pfam" id="PF00754">
    <property type="entry name" value="F5_F8_type_C"/>
    <property type="match status" value="1"/>
</dbReference>
<dbReference type="Pfam" id="PF09990">
    <property type="entry name" value="DUF2231"/>
    <property type="match status" value="1"/>
</dbReference>
<dbReference type="Gene3D" id="3.80.10.10">
    <property type="entry name" value="Ribonuclease Inhibitor"/>
    <property type="match status" value="1"/>
</dbReference>
<dbReference type="InterPro" id="IPR008979">
    <property type="entry name" value="Galactose-bd-like_sf"/>
</dbReference>
<organism evidence="7 8">
    <name type="scientific">Splendidivirga corallicola</name>
    <dbReference type="NCBI Taxonomy" id="3051826"/>
    <lineage>
        <taxon>Bacteria</taxon>
        <taxon>Pseudomonadati</taxon>
        <taxon>Bacteroidota</taxon>
        <taxon>Cytophagia</taxon>
        <taxon>Cytophagales</taxon>
        <taxon>Splendidivirgaceae</taxon>
        <taxon>Splendidivirga</taxon>
    </lineage>
</organism>
<dbReference type="PANTHER" id="PTHR35889">
    <property type="entry name" value="CYCLOINULO-OLIGOSACCHARIDE FRUCTANOTRANSFERASE-RELATED"/>
    <property type="match status" value="1"/>
</dbReference>
<keyword evidence="1" id="KW-0472">Membrane</keyword>
<feature type="domain" description="Cytochrome C Planctomycete-type" evidence="4">
    <location>
        <begin position="219"/>
        <end position="278"/>
    </location>
</feature>
<feature type="chain" id="PRO_5045055075" evidence="2">
    <location>
        <begin position="26"/>
        <end position="739"/>
    </location>
</feature>
<feature type="transmembrane region" description="Helical" evidence="1">
    <location>
        <begin position="76"/>
        <end position="99"/>
    </location>
</feature>
<dbReference type="Pfam" id="PF07635">
    <property type="entry name" value="PSCyt1"/>
    <property type="match status" value="1"/>
</dbReference>
<feature type="domain" description="GH29D-like beta-sandwich" evidence="6">
    <location>
        <begin position="516"/>
        <end position="574"/>
    </location>
</feature>
<keyword evidence="8" id="KW-1185">Reference proteome</keyword>
<feature type="signal peptide" evidence="2">
    <location>
        <begin position="1"/>
        <end position="25"/>
    </location>
</feature>
<dbReference type="PANTHER" id="PTHR35889:SF3">
    <property type="entry name" value="F-BOX DOMAIN-CONTAINING PROTEIN"/>
    <property type="match status" value="1"/>
</dbReference>
<evidence type="ECO:0000313" key="7">
    <source>
        <dbReference type="EMBL" id="MDN5204804.1"/>
    </source>
</evidence>
<dbReference type="Proteomes" id="UP001172082">
    <property type="component" value="Unassembled WGS sequence"/>
</dbReference>
<evidence type="ECO:0000259" key="6">
    <source>
        <dbReference type="Pfam" id="PF13290"/>
    </source>
</evidence>
<protein>
    <submittedName>
        <fullName evidence="7">Chitobiase/beta-hexosaminidase C-terminal domain-containing protein</fullName>
    </submittedName>
</protein>
<evidence type="ECO:0000259" key="5">
    <source>
        <dbReference type="Pfam" id="PF09990"/>
    </source>
</evidence>
<feature type="transmembrane region" description="Helical" evidence="1">
    <location>
        <begin position="111"/>
        <end position="132"/>
    </location>
</feature>
<proteinExistence type="predicted"/>
<evidence type="ECO:0000256" key="2">
    <source>
        <dbReference type="SAM" id="SignalP"/>
    </source>
</evidence>
<keyword evidence="2" id="KW-0732">Signal</keyword>
<feature type="transmembrane region" description="Helical" evidence="1">
    <location>
        <begin position="144"/>
        <end position="163"/>
    </location>
</feature>
<reference evidence="7" key="1">
    <citation type="submission" date="2023-06" db="EMBL/GenBank/DDBJ databases">
        <title>Genomic of Parafulvivirga corallium.</title>
        <authorList>
            <person name="Wang G."/>
        </authorList>
    </citation>
    <scope>NUCLEOTIDE SEQUENCE</scope>
    <source>
        <strain evidence="7">BMA10</strain>
    </source>
</reference>
<gene>
    <name evidence="7" type="ORF">QQ008_25665</name>
</gene>
<evidence type="ECO:0000259" key="4">
    <source>
        <dbReference type="Pfam" id="PF07635"/>
    </source>
</evidence>
<dbReference type="Gene3D" id="2.60.120.260">
    <property type="entry name" value="Galactose-binding domain-like"/>
    <property type="match status" value="1"/>
</dbReference>
<dbReference type="InterPro" id="IPR059177">
    <property type="entry name" value="GH29D-like_dom"/>
</dbReference>
<evidence type="ECO:0000259" key="3">
    <source>
        <dbReference type="Pfam" id="PF00754"/>
    </source>
</evidence>
<name>A0ABT8KVK4_9BACT</name>